<sequence length="959" mass="110710">MFKSKTKNKLTFSDVDAVRKRFITLNRQRLQRGEECMRSNQRDFLDFLPLLFHINHPSLPGYVSKLTPSGICDYTPTQRALDAAKKYIHRFDYRNRALPRYDILSMFLMGSSGTIAYSRKSDFDIWLCHQHDIPADRLAELQQKASLIEQWADEQGLEVHFFLMDAEDFRQGKIVDLSSESSGTAQYYLLLEEFYRTSLLLAGRFPVWWLVPVEEEENYAAYVDNLYQSRLVNESEVIDFGGIPTLPAEEFFGAAVWQLFKGIDSPHKSLLKLLLMEVYAAEYPQIDLLCLRFKKSIFDGENDLDKLDPYLMLYKKLEEYLLSRDEEDRLELVRRCFYFKVNQKLSRKDNVPYDWRRDLLRSMTNAWGWEDEYLAVMDRRQNWKIKQVLSERAVLVKELTYTYQFLSSFARQHAQLAAINQHDLNALGRKLYAAFERKTGKVEIVNRGISQDVFEPLLTLYQIRQRGREGGWALLSSGGDSDSRDPSSMVALKRSRHVIEALAWGYFNGLIKGSSVVKVIKHASDLETRQLEECVRSLEKALPASKILETDIEELGRAVKVLESVLVVNLGHDPMVELRRSGAHLASNRTDAFSYGGMYGSLIGSVDQIILTSWKEVITSHFEAAAGMLDCLSNYFRMMPPSKGAAPPTPTVLCYTQNHAITIRQRVERLFDDLVECFYGAREKQNNRFIFCVQRDYYVLYFEDDVMRYQRISDYGELLRYLSKGRQSFGQVTMDPNVISDKLLALVFKFNKPGMVQFFYKRESGGNAEVYVVDENGSLFCQKHEAADEACLLGHYSRFFDTVLQRQLFQIIGQGEEGKEAIEVEYYSVGRDRQGQYQVSRRAPHDSGKRGYTSIQVIASREDASGSAFTIYCDEKEFSSLEYGSNLFTEIAVNILAKRKSRRTYPVYITDIDLTPDMFADYPAGHVPVVEFLNYKKNIEAKLNQALEQVKQIRPLRPQ</sequence>
<dbReference type="STRING" id="1748243.Tel_02390"/>
<dbReference type="Proteomes" id="UP000055136">
    <property type="component" value="Chromosome"/>
</dbReference>
<dbReference type="PANTHER" id="PTHR38760:SF1">
    <property type="entry name" value="ADENYLATE CYCLASE"/>
    <property type="match status" value="1"/>
</dbReference>
<dbReference type="InterPro" id="IPR000274">
    <property type="entry name" value="Adenylate_cyclase_1"/>
</dbReference>
<dbReference type="Pfam" id="PF12633">
    <property type="entry name" value="Adenyl_cycl_N"/>
    <property type="match status" value="1"/>
</dbReference>
<feature type="domain" description="Adenylate cyclase class-I N-terminal" evidence="1">
    <location>
        <begin position="16"/>
        <end position="209"/>
    </location>
</feature>
<reference evidence="2" key="1">
    <citation type="submission" date="2015-10" db="EMBL/GenBank/DDBJ databases">
        <title>Description of Candidatus Tenderia electrophaga gen. nov, sp. nov., an Uncultivated Electroautotroph from a Biocathode Enrichment.</title>
        <authorList>
            <person name="Eddie B.J."/>
            <person name="Malanoski A.P."/>
            <person name="Wang Z."/>
            <person name="Hall R.J."/>
            <person name="Oh S.D."/>
            <person name="Heiner C."/>
            <person name="Lin B."/>
            <person name="Strycharz-Glaven S.M."/>
        </authorList>
    </citation>
    <scope>NUCLEOTIDE SEQUENCE [LARGE SCALE GENOMIC DNA]</scope>
    <source>
        <strain evidence="2">NRL1</strain>
    </source>
</reference>
<dbReference type="InterPro" id="IPR024685">
    <property type="entry name" value="Adenylate_cyclase_1_N"/>
</dbReference>
<keyword evidence="3" id="KW-1185">Reference proteome</keyword>
<dbReference type="PANTHER" id="PTHR38760">
    <property type="entry name" value="ADENYLATE CYCLASE"/>
    <property type="match status" value="1"/>
</dbReference>
<evidence type="ECO:0000259" key="1">
    <source>
        <dbReference type="Pfam" id="PF12633"/>
    </source>
</evidence>
<dbReference type="GO" id="GO:0004016">
    <property type="term" value="F:adenylate cyclase activity"/>
    <property type="evidence" value="ECO:0007669"/>
    <property type="project" value="InterPro"/>
</dbReference>
<accession>A0A0S2TAB7</accession>
<dbReference type="GO" id="GO:0006171">
    <property type="term" value="P:cAMP biosynthetic process"/>
    <property type="evidence" value="ECO:0007669"/>
    <property type="project" value="InterPro"/>
</dbReference>
<dbReference type="PIRSF" id="PIRSF001444">
    <property type="entry name" value="Adenylate_cycl"/>
    <property type="match status" value="1"/>
</dbReference>
<gene>
    <name evidence="2" type="ORF">Tel_02390</name>
</gene>
<evidence type="ECO:0000313" key="2">
    <source>
        <dbReference type="EMBL" id="ALP52080.1"/>
    </source>
</evidence>
<dbReference type="AlphaFoldDB" id="A0A0S2TAB7"/>
<proteinExistence type="predicted"/>
<name>A0A0S2TAB7_9GAMM</name>
<dbReference type="Pfam" id="PF01295">
    <property type="entry name" value="Adenylate_cycl"/>
    <property type="match status" value="1"/>
</dbReference>
<organism evidence="2 3">
    <name type="scientific">Candidatus Tenderia electrophaga</name>
    <dbReference type="NCBI Taxonomy" id="1748243"/>
    <lineage>
        <taxon>Bacteria</taxon>
        <taxon>Pseudomonadati</taxon>
        <taxon>Pseudomonadota</taxon>
        <taxon>Gammaproteobacteria</taxon>
        <taxon>Candidatus Tenderiales</taxon>
        <taxon>Candidatus Tenderiaceae</taxon>
        <taxon>Candidatus Tenderia</taxon>
    </lineage>
</organism>
<evidence type="ECO:0000313" key="3">
    <source>
        <dbReference type="Proteomes" id="UP000055136"/>
    </source>
</evidence>
<dbReference type="KEGG" id="tee:Tel_02390"/>
<protein>
    <recommendedName>
        <fullName evidence="1">Adenylate cyclase class-I N-terminal domain-containing protein</fullName>
    </recommendedName>
</protein>
<dbReference type="EMBL" id="CP013099">
    <property type="protein sequence ID" value="ALP52080.1"/>
    <property type="molecule type" value="Genomic_DNA"/>
</dbReference>